<dbReference type="NCBIfam" id="NF046029">
    <property type="entry name" value="ProtAdlyltaseNmFic"/>
    <property type="match status" value="1"/>
</dbReference>
<dbReference type="PANTHER" id="PTHR39560">
    <property type="entry name" value="PROTEIN ADENYLYLTRANSFERASE FIC-RELATED"/>
    <property type="match status" value="1"/>
</dbReference>
<dbReference type="InterPro" id="IPR036597">
    <property type="entry name" value="Fido-like_dom_sf"/>
</dbReference>
<dbReference type="InterPro" id="IPR003812">
    <property type="entry name" value="Fido"/>
</dbReference>
<protein>
    <recommendedName>
        <fullName evidence="5">protein adenylyltransferase</fullName>
        <ecNumber evidence="5">2.7.7.108</ecNumber>
    </recommendedName>
</protein>
<dbReference type="EC" id="2.7.7.108" evidence="5"/>
<dbReference type="PROSITE" id="PS51459">
    <property type="entry name" value="FIDO"/>
    <property type="match status" value="1"/>
</dbReference>
<reference evidence="9" key="1">
    <citation type="submission" date="2016-08" db="EMBL/GenBank/DDBJ databases">
        <authorList>
            <person name="Seilhamer J.J."/>
        </authorList>
    </citation>
    <scope>NUCLEOTIDE SEQUENCE</scope>
    <source>
        <strain evidence="9">86</strain>
    </source>
</reference>
<comment type="catalytic activity">
    <reaction evidence="7">
        <text>L-tyrosyl-[protein] + ATP = O-(5'-adenylyl)-L-tyrosyl-[protein] + diphosphate</text>
        <dbReference type="Rhea" id="RHEA:54288"/>
        <dbReference type="Rhea" id="RHEA-COMP:10136"/>
        <dbReference type="Rhea" id="RHEA-COMP:13846"/>
        <dbReference type="ChEBI" id="CHEBI:30616"/>
        <dbReference type="ChEBI" id="CHEBI:33019"/>
        <dbReference type="ChEBI" id="CHEBI:46858"/>
        <dbReference type="ChEBI" id="CHEBI:83624"/>
        <dbReference type="EC" id="2.7.7.108"/>
    </reaction>
</comment>
<evidence type="ECO:0000256" key="6">
    <source>
        <dbReference type="ARBA" id="ARBA00047939"/>
    </source>
</evidence>
<keyword evidence="2" id="KW-0548">Nucleotidyltransferase</keyword>
<dbReference type="AlphaFoldDB" id="A0A212LYC8"/>
<evidence type="ECO:0000256" key="7">
    <source>
        <dbReference type="ARBA" id="ARBA00048696"/>
    </source>
</evidence>
<name>A0A212LYC8_9FIRM</name>
<evidence type="ECO:0000256" key="2">
    <source>
        <dbReference type="ARBA" id="ARBA00022695"/>
    </source>
</evidence>
<feature type="domain" description="Fido" evidence="8">
    <location>
        <begin position="139"/>
        <end position="265"/>
    </location>
</feature>
<keyword evidence="3" id="KW-0547">Nucleotide-binding</keyword>
<proteinExistence type="predicted"/>
<organism evidence="9">
    <name type="scientific">uncultured Sporomusa sp</name>
    <dbReference type="NCBI Taxonomy" id="307249"/>
    <lineage>
        <taxon>Bacteria</taxon>
        <taxon>Bacillati</taxon>
        <taxon>Bacillota</taxon>
        <taxon>Negativicutes</taxon>
        <taxon>Selenomonadales</taxon>
        <taxon>Sporomusaceae</taxon>
        <taxon>Sporomusa</taxon>
        <taxon>environmental samples</taxon>
    </lineage>
</organism>
<evidence type="ECO:0000256" key="5">
    <source>
        <dbReference type="ARBA" id="ARBA00034531"/>
    </source>
</evidence>
<dbReference type="GO" id="GO:0051302">
    <property type="term" value="P:regulation of cell division"/>
    <property type="evidence" value="ECO:0007669"/>
    <property type="project" value="TreeGrafter"/>
</dbReference>
<dbReference type="EMBL" id="FMJE01000005">
    <property type="protein sequence ID" value="SCM82594.1"/>
    <property type="molecule type" value="Genomic_DNA"/>
</dbReference>
<evidence type="ECO:0000259" key="8">
    <source>
        <dbReference type="PROSITE" id="PS51459"/>
    </source>
</evidence>
<dbReference type="SUPFAM" id="SSF140931">
    <property type="entry name" value="Fic-like"/>
    <property type="match status" value="1"/>
</dbReference>
<gene>
    <name evidence="9" type="ORF">KL86SPO_50365</name>
</gene>
<sequence length="299" mass="34491">MNKVSIRFFADKEVRAVWDDEKAKWWFSVLDIISVLRGENDYKKNRNYWKFLKTKLKKENSELVSATNQLKLTAADGKKYLTDTFDYDGIIELAKNFPSKQANRFIKWFTYSDETIDGKSKSKAYALFDSSLLATIEVGTVKGLQQIHGYLFGGLYDFAGQIRTLNIAKSGFQFAMARYLPETLKRIEEMPESTFDAIADKYVEMNVAHPFMEGNGRSMRIWLDLILKKNQKLCVDWSKINKKDYLAAMEKSVTDAAPIKALLQSALTDRINDREMFMKGIDYSYYYEQVDEITGGDGE</sequence>
<dbReference type="GO" id="GO:0005524">
    <property type="term" value="F:ATP binding"/>
    <property type="evidence" value="ECO:0007669"/>
    <property type="project" value="UniProtKB-KW"/>
</dbReference>
<keyword evidence="1" id="KW-0808">Transferase</keyword>
<comment type="catalytic activity">
    <reaction evidence="6">
        <text>L-threonyl-[protein] + ATP = 3-O-(5'-adenylyl)-L-threonyl-[protein] + diphosphate</text>
        <dbReference type="Rhea" id="RHEA:54292"/>
        <dbReference type="Rhea" id="RHEA-COMP:11060"/>
        <dbReference type="Rhea" id="RHEA-COMP:13847"/>
        <dbReference type="ChEBI" id="CHEBI:30013"/>
        <dbReference type="ChEBI" id="CHEBI:30616"/>
        <dbReference type="ChEBI" id="CHEBI:33019"/>
        <dbReference type="ChEBI" id="CHEBI:138113"/>
        <dbReference type="EC" id="2.7.7.108"/>
    </reaction>
</comment>
<dbReference type="PANTHER" id="PTHR39560:SF1">
    <property type="entry name" value="PROTEIN ADENYLYLTRANSFERASE FIC-RELATED"/>
    <property type="match status" value="1"/>
</dbReference>
<dbReference type="Pfam" id="PF02498">
    <property type="entry name" value="Bro-N"/>
    <property type="match status" value="1"/>
</dbReference>
<dbReference type="InterPro" id="IPR003497">
    <property type="entry name" value="BRO_N_domain"/>
</dbReference>
<evidence type="ECO:0000256" key="1">
    <source>
        <dbReference type="ARBA" id="ARBA00022679"/>
    </source>
</evidence>
<dbReference type="Gene3D" id="1.10.3290.10">
    <property type="entry name" value="Fido-like domain"/>
    <property type="match status" value="1"/>
</dbReference>
<dbReference type="GO" id="GO:0070733">
    <property type="term" value="F:AMPylase activity"/>
    <property type="evidence" value="ECO:0007669"/>
    <property type="project" value="UniProtKB-EC"/>
</dbReference>
<evidence type="ECO:0000313" key="9">
    <source>
        <dbReference type="EMBL" id="SCM82594.1"/>
    </source>
</evidence>
<keyword evidence="4" id="KW-0067">ATP-binding</keyword>
<evidence type="ECO:0000256" key="4">
    <source>
        <dbReference type="ARBA" id="ARBA00022840"/>
    </source>
</evidence>
<accession>A0A212LYC8</accession>
<dbReference type="SMART" id="SM01040">
    <property type="entry name" value="Bro-N"/>
    <property type="match status" value="1"/>
</dbReference>
<evidence type="ECO:0000256" key="3">
    <source>
        <dbReference type="ARBA" id="ARBA00022741"/>
    </source>
</evidence>
<dbReference type="Pfam" id="PF02661">
    <property type="entry name" value="Fic"/>
    <property type="match status" value="1"/>
</dbReference>